<dbReference type="RefSeq" id="WP_106351160.1">
    <property type="nucleotide sequence ID" value="NZ_PVUE01000033.1"/>
</dbReference>
<dbReference type="InterPro" id="IPR029068">
    <property type="entry name" value="Glyas_Bleomycin-R_OHBP_Dase"/>
</dbReference>
<proteinExistence type="predicted"/>
<dbReference type="PANTHER" id="PTHR33993">
    <property type="entry name" value="GLYOXALASE-RELATED"/>
    <property type="match status" value="1"/>
</dbReference>
<keyword evidence="3" id="KW-1185">Reference proteome</keyword>
<evidence type="ECO:0000313" key="2">
    <source>
        <dbReference type="EMBL" id="PRZ29505.1"/>
    </source>
</evidence>
<sequence>MPARDASTSPVGAPCWIDLFSSDPDRAQDFYGTLFGWTGQSAGEDYGGYVNFTKDGKQIAGMMKNDGSGGQPDGWTIYLSTPDAESTAQAAASAGGQIVVPVMVVPDQGSMAVVVDAGGAAVGIWQPTGHPGTETLGEPGVPCWFELLTRDYAASVAFYEQAFGWTVDVMSDTDDFRYSTLTKGDMQYAGVMDAASYLPEGVPAHWTVYLGTADVDATLAQVTKLGGTVLQPAEDSPYGRVAQAADPTGAVFKLVSA</sequence>
<dbReference type="EMBL" id="PVUE01000033">
    <property type="protein sequence ID" value="PRZ29505.1"/>
    <property type="molecule type" value="Genomic_DNA"/>
</dbReference>
<gene>
    <name evidence="2" type="ORF">CLV47_13314</name>
</gene>
<accession>A0A2T0YZH6</accession>
<dbReference type="PANTHER" id="PTHR33993:SF10">
    <property type="entry name" value="CONSERVED PROTEIN"/>
    <property type="match status" value="1"/>
</dbReference>
<dbReference type="InterPro" id="IPR037523">
    <property type="entry name" value="VOC_core"/>
</dbReference>
<dbReference type="Proteomes" id="UP000237752">
    <property type="component" value="Unassembled WGS sequence"/>
</dbReference>
<organism evidence="2 3">
    <name type="scientific">Antricoccus suffuscus</name>
    <dbReference type="NCBI Taxonomy" id="1629062"/>
    <lineage>
        <taxon>Bacteria</taxon>
        <taxon>Bacillati</taxon>
        <taxon>Actinomycetota</taxon>
        <taxon>Actinomycetes</taxon>
        <taxon>Geodermatophilales</taxon>
        <taxon>Antricoccaceae</taxon>
        <taxon>Antricoccus</taxon>
    </lineage>
</organism>
<dbReference type="InterPro" id="IPR052164">
    <property type="entry name" value="Anthracycline_SecMetBiosynth"/>
</dbReference>
<name>A0A2T0YZH6_9ACTN</name>
<dbReference type="Gene3D" id="3.10.180.10">
    <property type="entry name" value="2,3-Dihydroxybiphenyl 1,2-Dioxygenase, domain 1"/>
    <property type="match status" value="2"/>
</dbReference>
<dbReference type="OrthoDB" id="9793039at2"/>
<dbReference type="CDD" id="cd07247">
    <property type="entry name" value="SgaA_N_like"/>
    <property type="match status" value="2"/>
</dbReference>
<dbReference type="SUPFAM" id="SSF54593">
    <property type="entry name" value="Glyoxalase/Bleomycin resistance protein/Dihydroxybiphenyl dioxygenase"/>
    <property type="match status" value="2"/>
</dbReference>
<feature type="domain" description="VOC" evidence="1">
    <location>
        <begin position="13"/>
        <end position="127"/>
    </location>
</feature>
<dbReference type="InterPro" id="IPR004360">
    <property type="entry name" value="Glyas_Fos-R_dOase_dom"/>
</dbReference>
<comment type="caution">
    <text evidence="2">The sequence shown here is derived from an EMBL/GenBank/DDBJ whole genome shotgun (WGS) entry which is preliminary data.</text>
</comment>
<feature type="domain" description="VOC" evidence="1">
    <location>
        <begin position="141"/>
        <end position="257"/>
    </location>
</feature>
<dbReference type="Pfam" id="PF00903">
    <property type="entry name" value="Glyoxalase"/>
    <property type="match status" value="2"/>
</dbReference>
<evidence type="ECO:0000259" key="1">
    <source>
        <dbReference type="PROSITE" id="PS51819"/>
    </source>
</evidence>
<evidence type="ECO:0000313" key="3">
    <source>
        <dbReference type="Proteomes" id="UP000237752"/>
    </source>
</evidence>
<reference evidence="2 3" key="1">
    <citation type="submission" date="2018-03" db="EMBL/GenBank/DDBJ databases">
        <title>Genomic Encyclopedia of Archaeal and Bacterial Type Strains, Phase II (KMG-II): from individual species to whole genera.</title>
        <authorList>
            <person name="Goeker M."/>
        </authorList>
    </citation>
    <scope>NUCLEOTIDE SEQUENCE [LARGE SCALE GENOMIC DNA]</scope>
    <source>
        <strain evidence="2 3">DSM 100065</strain>
    </source>
</reference>
<dbReference type="AlphaFoldDB" id="A0A2T0YZH6"/>
<protein>
    <recommendedName>
        <fullName evidence="1">VOC domain-containing protein</fullName>
    </recommendedName>
</protein>
<dbReference type="PROSITE" id="PS51819">
    <property type="entry name" value="VOC"/>
    <property type="match status" value="2"/>
</dbReference>